<protein>
    <submittedName>
        <fullName evidence="2">Uncharacterized protein</fullName>
    </submittedName>
</protein>
<evidence type="ECO:0000313" key="2">
    <source>
        <dbReference type="WBParaSite" id="nRc.2.0.1.t13557-RA"/>
    </source>
</evidence>
<sequence length="212" mass="24238">MQLSGSEVQPPRASNSRPRRKLYVLSTQRPLFRTKPHLIHGLDSLEKQLHANEKQIKCYLNFLMAHLETLNRVYATTPNFFNFVSKCEIRSFNFRWLFVYSANSRANRVCIISTTISNFSQRSSIVSRTSGTDSSNKLSFCKISRPLAINFYKMQILKRDCGEKIRITDAPDVSRPPIAVFTTGYVQYGQFAENGSFAQRDENGFAVVGYDV</sequence>
<dbReference type="AlphaFoldDB" id="A0A915IJJ5"/>
<name>A0A915IJJ5_ROMCU</name>
<dbReference type="Proteomes" id="UP000887565">
    <property type="component" value="Unplaced"/>
</dbReference>
<reference evidence="2" key="1">
    <citation type="submission" date="2022-11" db="UniProtKB">
        <authorList>
            <consortium name="WormBaseParasite"/>
        </authorList>
    </citation>
    <scope>IDENTIFICATION</scope>
</reference>
<evidence type="ECO:0000313" key="1">
    <source>
        <dbReference type="Proteomes" id="UP000887565"/>
    </source>
</evidence>
<organism evidence="1 2">
    <name type="scientific">Romanomermis culicivorax</name>
    <name type="common">Nematode worm</name>
    <dbReference type="NCBI Taxonomy" id="13658"/>
    <lineage>
        <taxon>Eukaryota</taxon>
        <taxon>Metazoa</taxon>
        <taxon>Ecdysozoa</taxon>
        <taxon>Nematoda</taxon>
        <taxon>Enoplea</taxon>
        <taxon>Dorylaimia</taxon>
        <taxon>Mermithida</taxon>
        <taxon>Mermithoidea</taxon>
        <taxon>Mermithidae</taxon>
        <taxon>Romanomermis</taxon>
    </lineage>
</organism>
<dbReference type="WBParaSite" id="nRc.2.0.1.t13557-RA">
    <property type="protein sequence ID" value="nRc.2.0.1.t13557-RA"/>
    <property type="gene ID" value="nRc.2.0.1.g13557"/>
</dbReference>
<accession>A0A915IJJ5</accession>
<keyword evidence="1" id="KW-1185">Reference proteome</keyword>
<proteinExistence type="predicted"/>